<dbReference type="GO" id="GO:0006281">
    <property type="term" value="P:DNA repair"/>
    <property type="evidence" value="ECO:0007669"/>
    <property type="project" value="InterPro"/>
</dbReference>
<reference evidence="2 3" key="1">
    <citation type="journal article" date="2015" name="Genome Announc.">
        <title>Expanding the biotechnology potential of lactobacilli through comparative genomics of 213 strains and associated genera.</title>
        <authorList>
            <person name="Sun Z."/>
            <person name="Harris H.M."/>
            <person name="McCann A."/>
            <person name="Guo C."/>
            <person name="Argimon S."/>
            <person name="Zhang W."/>
            <person name="Yang X."/>
            <person name="Jeffery I.B."/>
            <person name="Cooney J.C."/>
            <person name="Kagawa T.F."/>
            <person name="Liu W."/>
            <person name="Song Y."/>
            <person name="Salvetti E."/>
            <person name="Wrobel A."/>
            <person name="Rasinkangas P."/>
            <person name="Parkhill J."/>
            <person name="Rea M.C."/>
            <person name="O'Sullivan O."/>
            <person name="Ritari J."/>
            <person name="Douillard F.P."/>
            <person name="Paul Ross R."/>
            <person name="Yang R."/>
            <person name="Briner A.E."/>
            <person name="Felis G.E."/>
            <person name="de Vos W.M."/>
            <person name="Barrangou R."/>
            <person name="Klaenhammer T.R."/>
            <person name="Caufield P.W."/>
            <person name="Cui Y."/>
            <person name="Zhang H."/>
            <person name="O'Toole P.W."/>
        </authorList>
    </citation>
    <scope>NUCLEOTIDE SEQUENCE [LARGE SCALE GENOMIC DNA]</scope>
    <source>
        <strain evidence="2 3">DSM 20634</strain>
    </source>
</reference>
<dbReference type="Gene3D" id="3.30.1330.70">
    <property type="entry name" value="Holliday junction resolvase RusA"/>
    <property type="match status" value="1"/>
</dbReference>
<dbReference type="RefSeq" id="WP_057777755.1">
    <property type="nucleotide sequence ID" value="NZ_AYYY01000011.1"/>
</dbReference>
<dbReference type="EMBL" id="AYYY01000011">
    <property type="protein sequence ID" value="KRM62084.1"/>
    <property type="molecule type" value="Genomic_DNA"/>
</dbReference>
<dbReference type="GO" id="GO:0006310">
    <property type="term" value="P:DNA recombination"/>
    <property type="evidence" value="ECO:0007669"/>
    <property type="project" value="InterPro"/>
</dbReference>
<dbReference type="PATRIC" id="fig|1423813.3.peg.831"/>
<protein>
    <recommendedName>
        <fullName evidence="4">Holliday junction resolvase</fullName>
    </recommendedName>
</protein>
<dbReference type="SUPFAM" id="SSF103084">
    <property type="entry name" value="Holliday junction resolvase RusA"/>
    <property type="match status" value="1"/>
</dbReference>
<proteinExistence type="predicted"/>
<dbReference type="Pfam" id="PF05866">
    <property type="entry name" value="RusA"/>
    <property type="match status" value="1"/>
</dbReference>
<dbReference type="Proteomes" id="UP000051733">
    <property type="component" value="Unassembled WGS sequence"/>
</dbReference>
<sequence>MIKLTIPGEPVAQGRPRFSRQGGFVRTYDPKPSRDYKAKIKQCVERLKLTTQLDQPLAVTIKVYRPIQKSTSKKDRALKIAGKILPTTKPDTDNYVKGILDGLSQSEIWTDDNLICVIKAQKMYSESPRVEIEIKEIEV</sequence>
<dbReference type="OrthoDB" id="5114842at2"/>
<gene>
    <name evidence="2" type="ORF">FC26_GL000815</name>
</gene>
<evidence type="ECO:0000256" key="1">
    <source>
        <dbReference type="SAM" id="MobiDB-lite"/>
    </source>
</evidence>
<evidence type="ECO:0000313" key="3">
    <source>
        <dbReference type="Proteomes" id="UP000051733"/>
    </source>
</evidence>
<keyword evidence="3" id="KW-1185">Reference proteome</keyword>
<accession>A0A0R2A909</accession>
<comment type="caution">
    <text evidence="2">The sequence shown here is derived from an EMBL/GenBank/DDBJ whole genome shotgun (WGS) entry which is preliminary data.</text>
</comment>
<dbReference type="InterPro" id="IPR008822">
    <property type="entry name" value="Endonuclease_RusA-like"/>
</dbReference>
<dbReference type="GO" id="GO:0000287">
    <property type="term" value="F:magnesium ion binding"/>
    <property type="evidence" value="ECO:0007669"/>
    <property type="project" value="InterPro"/>
</dbReference>
<dbReference type="STRING" id="1423813.FC26_GL000815"/>
<feature type="region of interest" description="Disordered" evidence="1">
    <location>
        <begin position="1"/>
        <end position="21"/>
    </location>
</feature>
<organism evidence="2 3">
    <name type="scientific">Paucilactobacillus vaccinostercus DSM 20634</name>
    <dbReference type="NCBI Taxonomy" id="1423813"/>
    <lineage>
        <taxon>Bacteria</taxon>
        <taxon>Bacillati</taxon>
        <taxon>Bacillota</taxon>
        <taxon>Bacilli</taxon>
        <taxon>Lactobacillales</taxon>
        <taxon>Lactobacillaceae</taxon>
        <taxon>Paucilactobacillus</taxon>
    </lineage>
</organism>
<evidence type="ECO:0000313" key="2">
    <source>
        <dbReference type="EMBL" id="KRM62084.1"/>
    </source>
</evidence>
<dbReference type="AlphaFoldDB" id="A0A0R2A909"/>
<evidence type="ECO:0008006" key="4">
    <source>
        <dbReference type="Google" id="ProtNLM"/>
    </source>
</evidence>
<name>A0A0R2A909_9LACO</name>
<dbReference type="InterPro" id="IPR036614">
    <property type="entry name" value="RusA-like_sf"/>
</dbReference>